<dbReference type="EMBL" id="VIGW01000004">
    <property type="protein sequence ID" value="TWS19625.1"/>
    <property type="molecule type" value="Genomic_DNA"/>
</dbReference>
<proteinExistence type="predicted"/>
<keyword evidence="3" id="KW-1185">Reference proteome</keyword>
<sequence>MFETKLKGNDVVDRSGAGSGGPARPQVSTTLPDGEVLIIPTADMSRQHDAKNLGPSSARPDPS</sequence>
<protein>
    <submittedName>
        <fullName evidence="2">Uncharacterized protein</fullName>
    </submittedName>
</protein>
<name>A0A5C5RBQ7_9ACTN</name>
<comment type="caution">
    <text evidence="2">The sequence shown here is derived from an EMBL/GenBank/DDBJ whole genome shotgun (WGS) entry which is preliminary data.</text>
</comment>
<dbReference type="OrthoDB" id="4775420at2"/>
<dbReference type="Proteomes" id="UP000317291">
    <property type="component" value="Unassembled WGS sequence"/>
</dbReference>
<feature type="compositionally biased region" description="Basic and acidic residues" evidence="1">
    <location>
        <begin position="1"/>
        <end position="13"/>
    </location>
</feature>
<dbReference type="RefSeq" id="WP_146560945.1">
    <property type="nucleotide sequence ID" value="NZ_VIGW01000004.1"/>
</dbReference>
<feature type="region of interest" description="Disordered" evidence="1">
    <location>
        <begin position="1"/>
        <end position="63"/>
    </location>
</feature>
<accession>A0A5C5RBQ7</accession>
<evidence type="ECO:0000313" key="3">
    <source>
        <dbReference type="Proteomes" id="UP000317291"/>
    </source>
</evidence>
<gene>
    <name evidence="2" type="ORF">FK529_10650</name>
</gene>
<dbReference type="AlphaFoldDB" id="A0A5C5RBQ7"/>
<reference evidence="2 3" key="1">
    <citation type="submission" date="2019-06" db="EMBL/GenBank/DDBJ databases">
        <title>Tsukamurella conjunctivitidis sp. nov., Tsukamurella assacharolytica sp. nov. and Tsukamurella sputae sp. nov. isolated from patients with conjunctivitis, bacteraemia (lymphoma) and respiratory infection (sputum) in Hong Kong.</title>
        <authorList>
            <person name="Teng J.L.L."/>
            <person name="Lee H.H."/>
            <person name="Fong J.Y.H."/>
            <person name="Fok K.M.N."/>
            <person name="Lau S.K.P."/>
            <person name="Woo P.C.Y."/>
        </authorList>
    </citation>
    <scope>NUCLEOTIDE SEQUENCE [LARGE SCALE GENOMIC DNA]</scope>
    <source>
        <strain evidence="2 3">HKU71</strain>
    </source>
</reference>
<organism evidence="2 3">
    <name type="scientific">Tsukamurella asaccharolytica</name>
    <dbReference type="NCBI Taxonomy" id="2592067"/>
    <lineage>
        <taxon>Bacteria</taxon>
        <taxon>Bacillati</taxon>
        <taxon>Actinomycetota</taxon>
        <taxon>Actinomycetes</taxon>
        <taxon>Mycobacteriales</taxon>
        <taxon>Tsukamurellaceae</taxon>
        <taxon>Tsukamurella</taxon>
    </lineage>
</organism>
<evidence type="ECO:0000313" key="2">
    <source>
        <dbReference type="EMBL" id="TWS19625.1"/>
    </source>
</evidence>
<evidence type="ECO:0000256" key="1">
    <source>
        <dbReference type="SAM" id="MobiDB-lite"/>
    </source>
</evidence>